<dbReference type="GO" id="GO:0016887">
    <property type="term" value="F:ATP hydrolysis activity"/>
    <property type="evidence" value="ECO:0007669"/>
    <property type="project" value="InterPro"/>
</dbReference>
<dbReference type="CDD" id="cd03254">
    <property type="entry name" value="ABCC_Glucan_exporter_like"/>
    <property type="match status" value="1"/>
</dbReference>
<evidence type="ECO:0000256" key="3">
    <source>
        <dbReference type="ARBA" id="ARBA00022692"/>
    </source>
</evidence>
<dbReference type="SUPFAM" id="SSF52540">
    <property type="entry name" value="P-loop containing nucleoside triphosphate hydrolases"/>
    <property type="match status" value="1"/>
</dbReference>
<evidence type="ECO:0000259" key="9">
    <source>
        <dbReference type="PROSITE" id="PS50893"/>
    </source>
</evidence>
<feature type="transmembrane region" description="Helical" evidence="8">
    <location>
        <begin position="27"/>
        <end position="49"/>
    </location>
</feature>
<dbReference type="InterPro" id="IPR003593">
    <property type="entry name" value="AAA+_ATPase"/>
</dbReference>
<evidence type="ECO:0000256" key="6">
    <source>
        <dbReference type="ARBA" id="ARBA00022989"/>
    </source>
</evidence>
<dbReference type="Gene3D" id="1.20.1560.10">
    <property type="entry name" value="ABC transporter type 1, transmembrane domain"/>
    <property type="match status" value="1"/>
</dbReference>
<feature type="transmembrane region" description="Helical" evidence="8">
    <location>
        <begin position="69"/>
        <end position="90"/>
    </location>
</feature>
<evidence type="ECO:0000259" key="10">
    <source>
        <dbReference type="PROSITE" id="PS50929"/>
    </source>
</evidence>
<dbReference type="InterPro" id="IPR039421">
    <property type="entry name" value="Type_1_exporter"/>
</dbReference>
<dbReference type="Pfam" id="PF00664">
    <property type="entry name" value="ABC_membrane"/>
    <property type="match status" value="1"/>
</dbReference>
<dbReference type="InterPro" id="IPR017871">
    <property type="entry name" value="ABC_transporter-like_CS"/>
</dbReference>
<evidence type="ECO:0000256" key="4">
    <source>
        <dbReference type="ARBA" id="ARBA00022741"/>
    </source>
</evidence>
<evidence type="ECO:0000313" key="11">
    <source>
        <dbReference type="EMBL" id="GGE12672.1"/>
    </source>
</evidence>
<organism evidence="11 12">
    <name type="scientific">Psychroflexus salis</name>
    <dbReference type="NCBI Taxonomy" id="1526574"/>
    <lineage>
        <taxon>Bacteria</taxon>
        <taxon>Pseudomonadati</taxon>
        <taxon>Bacteroidota</taxon>
        <taxon>Flavobacteriia</taxon>
        <taxon>Flavobacteriales</taxon>
        <taxon>Flavobacteriaceae</taxon>
        <taxon>Psychroflexus</taxon>
    </lineage>
</organism>
<keyword evidence="4" id="KW-0547">Nucleotide-binding</keyword>
<sequence length="590" mass="66691">MSKTKTGNAFDFNLFKRLLHSTKPYKLTFVYVVFAAIALSIVGLVRPYLLKLIIDDAITAKDYGFLIELLSWTLAALVAEVVFQLSFIYYANWLGQEVIRDIRVQLFKKILNFKKKYFDTSSIGRLVTRAVGDIETIASIFSQGLFMIMSDILKMGAILGFLFYQSWELTLIVLALFPLIIIATRIFQRKMKGAFEIVRNQVANLNSFVQERITGMKIVQIFNREDKEFKDFKQINEEHKKGWIKTVWYNSIYFAFVEMVTSIAIGLLVWYGGMRIIGNEALSIGLVVMFIEYTQQLFRPLRQIADKFNSLQMGMVAANRVFGILDTDSFIKNEGKLIANNVKGQLRFENVVFGYNTNEDVIKGINLKVNAGETIAIVGATGAGKSTIINLLSRFYEINSGRITLDGTDIKDYELASLRKEISVVLQDVFLFADSILNNITLQKKEITREEVMLAAEEIGVAEFIETLPGGFDYNVKERGAMLSSGQRQLIAFLRAYVNKPSILVLDEATSSIDSYSEQLIQNATDKITKGRTSIVIAHRLATIKNADKIVVMDAGKIVELGTHDELLKNVNGNYKNLYEAQFKDKELAN</sequence>
<keyword evidence="5 11" id="KW-0067">ATP-binding</keyword>
<reference evidence="11 12" key="1">
    <citation type="journal article" date="2014" name="Int. J. Syst. Evol. Microbiol.">
        <title>Complete genome sequence of Corynebacterium casei LMG S-19264T (=DSM 44701T), isolated from a smear-ripened cheese.</title>
        <authorList>
            <consortium name="US DOE Joint Genome Institute (JGI-PGF)"/>
            <person name="Walter F."/>
            <person name="Albersmeier A."/>
            <person name="Kalinowski J."/>
            <person name="Ruckert C."/>
        </authorList>
    </citation>
    <scope>NUCLEOTIDE SEQUENCE [LARGE SCALE GENOMIC DNA]</scope>
    <source>
        <strain evidence="11 12">CGMCC 1.12925</strain>
    </source>
</reference>
<dbReference type="Pfam" id="PF00005">
    <property type="entry name" value="ABC_tran"/>
    <property type="match status" value="1"/>
</dbReference>
<dbReference type="RefSeq" id="WP_188405966.1">
    <property type="nucleotide sequence ID" value="NZ_BMGL01000006.1"/>
</dbReference>
<dbReference type="PROSITE" id="PS00211">
    <property type="entry name" value="ABC_TRANSPORTER_1"/>
    <property type="match status" value="1"/>
</dbReference>
<dbReference type="PANTHER" id="PTHR43394">
    <property type="entry name" value="ATP-DEPENDENT PERMEASE MDL1, MITOCHONDRIAL"/>
    <property type="match status" value="1"/>
</dbReference>
<evidence type="ECO:0000256" key="7">
    <source>
        <dbReference type="ARBA" id="ARBA00023136"/>
    </source>
</evidence>
<dbReference type="InterPro" id="IPR027417">
    <property type="entry name" value="P-loop_NTPase"/>
</dbReference>
<keyword evidence="7 8" id="KW-0472">Membrane</keyword>
<comment type="subcellular location">
    <subcellularLocation>
        <location evidence="1">Cell membrane</location>
        <topology evidence="1">Multi-pass membrane protein</topology>
    </subcellularLocation>
</comment>
<protein>
    <submittedName>
        <fullName evidence="11">Xenobiotic ABC transporter ATP-binding protein</fullName>
    </submittedName>
</protein>
<dbReference type="GO" id="GO:0005524">
    <property type="term" value="F:ATP binding"/>
    <property type="evidence" value="ECO:0007669"/>
    <property type="project" value="UniProtKB-KW"/>
</dbReference>
<dbReference type="CDD" id="cd18544">
    <property type="entry name" value="ABC_6TM_TmrA_like"/>
    <property type="match status" value="1"/>
</dbReference>
<evidence type="ECO:0000256" key="8">
    <source>
        <dbReference type="SAM" id="Phobius"/>
    </source>
</evidence>
<evidence type="ECO:0000313" key="12">
    <source>
        <dbReference type="Proteomes" id="UP000599688"/>
    </source>
</evidence>
<evidence type="ECO:0000256" key="1">
    <source>
        <dbReference type="ARBA" id="ARBA00004651"/>
    </source>
</evidence>
<feature type="transmembrane region" description="Helical" evidence="8">
    <location>
        <begin position="169"/>
        <end position="187"/>
    </location>
</feature>
<dbReference type="PROSITE" id="PS50929">
    <property type="entry name" value="ABC_TM1F"/>
    <property type="match status" value="1"/>
</dbReference>
<feature type="transmembrane region" description="Helical" evidence="8">
    <location>
        <begin position="247"/>
        <end position="270"/>
    </location>
</feature>
<dbReference type="GO" id="GO:0015421">
    <property type="term" value="F:ABC-type oligopeptide transporter activity"/>
    <property type="evidence" value="ECO:0007669"/>
    <property type="project" value="TreeGrafter"/>
</dbReference>
<dbReference type="InterPro" id="IPR011527">
    <property type="entry name" value="ABC1_TM_dom"/>
</dbReference>
<comment type="caution">
    <text evidence="11">The sequence shown here is derived from an EMBL/GenBank/DDBJ whole genome shotgun (WGS) entry which is preliminary data.</text>
</comment>
<keyword evidence="2" id="KW-0813">Transport</keyword>
<dbReference type="AlphaFoldDB" id="A0A916ZSZ4"/>
<name>A0A916ZSZ4_9FLAO</name>
<dbReference type="FunFam" id="3.40.50.300:FF:000287">
    <property type="entry name" value="Multidrug ABC transporter ATP-binding protein"/>
    <property type="match status" value="1"/>
</dbReference>
<proteinExistence type="predicted"/>
<gene>
    <name evidence="11" type="ORF">GCM10010831_12620</name>
</gene>
<dbReference type="EMBL" id="BMGL01000006">
    <property type="protein sequence ID" value="GGE12672.1"/>
    <property type="molecule type" value="Genomic_DNA"/>
</dbReference>
<dbReference type="Proteomes" id="UP000599688">
    <property type="component" value="Unassembled WGS sequence"/>
</dbReference>
<keyword evidence="12" id="KW-1185">Reference proteome</keyword>
<dbReference type="InterPro" id="IPR036640">
    <property type="entry name" value="ABC1_TM_sf"/>
</dbReference>
<dbReference type="InterPro" id="IPR003439">
    <property type="entry name" value="ABC_transporter-like_ATP-bd"/>
</dbReference>
<accession>A0A916ZSZ4</accession>
<dbReference type="SUPFAM" id="SSF90123">
    <property type="entry name" value="ABC transporter transmembrane region"/>
    <property type="match status" value="1"/>
</dbReference>
<dbReference type="GO" id="GO:0005886">
    <property type="term" value="C:plasma membrane"/>
    <property type="evidence" value="ECO:0007669"/>
    <property type="project" value="UniProtKB-SubCell"/>
</dbReference>
<feature type="domain" description="ABC transporter" evidence="9">
    <location>
        <begin position="346"/>
        <end position="580"/>
    </location>
</feature>
<dbReference type="SMART" id="SM00382">
    <property type="entry name" value="AAA"/>
    <property type="match status" value="1"/>
</dbReference>
<dbReference type="Gene3D" id="3.40.50.300">
    <property type="entry name" value="P-loop containing nucleotide triphosphate hydrolases"/>
    <property type="match status" value="1"/>
</dbReference>
<evidence type="ECO:0000256" key="5">
    <source>
        <dbReference type="ARBA" id="ARBA00022840"/>
    </source>
</evidence>
<evidence type="ECO:0000256" key="2">
    <source>
        <dbReference type="ARBA" id="ARBA00022448"/>
    </source>
</evidence>
<keyword evidence="6 8" id="KW-1133">Transmembrane helix</keyword>
<keyword evidence="3 8" id="KW-0812">Transmembrane</keyword>
<feature type="domain" description="ABC transmembrane type-1" evidence="10">
    <location>
        <begin position="32"/>
        <end position="313"/>
    </location>
</feature>
<dbReference type="PROSITE" id="PS50893">
    <property type="entry name" value="ABC_TRANSPORTER_2"/>
    <property type="match status" value="1"/>
</dbReference>
<dbReference type="PANTHER" id="PTHR43394:SF1">
    <property type="entry name" value="ATP-BINDING CASSETTE SUB-FAMILY B MEMBER 10, MITOCHONDRIAL"/>
    <property type="match status" value="1"/>
</dbReference>